<accession>A0AAP0HDN5</accession>
<dbReference type="Pfam" id="PF03101">
    <property type="entry name" value="FAR1"/>
    <property type="match status" value="1"/>
</dbReference>
<comment type="caution">
    <text evidence="7">The sequence shown here is derived from an EMBL/GenBank/DDBJ whole genome shotgun (WGS) entry which is preliminary data.</text>
</comment>
<dbReference type="GO" id="GO:0008270">
    <property type="term" value="F:zinc ion binding"/>
    <property type="evidence" value="ECO:0007669"/>
    <property type="project" value="UniProtKB-KW"/>
</dbReference>
<evidence type="ECO:0000256" key="2">
    <source>
        <dbReference type="ARBA" id="ARBA00022771"/>
    </source>
</evidence>
<evidence type="ECO:0000313" key="7">
    <source>
        <dbReference type="EMBL" id="KAK9080787.1"/>
    </source>
</evidence>
<dbReference type="EMBL" id="JBCNJP010000002">
    <property type="protein sequence ID" value="KAK9080787.1"/>
    <property type="molecule type" value="Genomic_DNA"/>
</dbReference>
<evidence type="ECO:0000256" key="5">
    <source>
        <dbReference type="SAM" id="MobiDB-lite"/>
    </source>
</evidence>
<evidence type="ECO:0000256" key="3">
    <source>
        <dbReference type="ARBA" id="ARBA00022833"/>
    </source>
</evidence>
<dbReference type="PANTHER" id="PTHR47718">
    <property type="entry name" value="OS01G0519700 PROTEIN"/>
    <property type="match status" value="1"/>
</dbReference>
<dbReference type="PROSITE" id="PS50966">
    <property type="entry name" value="ZF_SWIM"/>
    <property type="match status" value="1"/>
</dbReference>
<keyword evidence="1" id="KW-0479">Metal-binding</keyword>
<dbReference type="AlphaFoldDB" id="A0AAP0HDN5"/>
<evidence type="ECO:0000259" key="6">
    <source>
        <dbReference type="PROSITE" id="PS50966"/>
    </source>
</evidence>
<dbReference type="InterPro" id="IPR007527">
    <property type="entry name" value="Znf_SWIM"/>
</dbReference>
<sequence length="833" mass="95871">MELQQPDHCSQLMDMEVSQSSDQTAFMESPTRVFQMNLDVQDALSEGSYEEGFDSSEDEVESVIFTNNNSDSPNNVINEDNIDEGAVQDSMFISPNGTKTWFPHCDDKLKPVEGMIFKDLDSVLVFYRAYAFACGFTVRINQGKVKEGETITKYYRCNRSGKPQKGKKFDANSKVRQTSFKTTDCKANIYVVKIKGSSSYGLLKFEESHNHSLVEDFNKDLTKISRKLPFTTKEFIHKMSLNSIGPAKAHHLMVSMMGGHHLVNGTPNDFKNHARTTRIYIGARDTQLLLNKLRERARIRKEFYFDYETENGKLRSLFWADEISKINYKAFGEVLAFDATYQTNKYDMIFVPFTGVDNHKHCVTFGAGLLSNETQESYKWLLEKFLIAHEKQPRLVLTDQDRSMKKAIKEVFTLSKHRLCMWHIMKKLPSKIEGDLLQNTDLRSRLHRLVWSVYMKTTTFENKWAELMEMFSLKDHEWLSIMYAKRKKWVPAYFRDIPMCCLLKTTSICESSNASFKVNSSSANTLIQFMLCFETRLENQRYRQRCADFKSSTLAYIPEKDVPIERHAFEVYTNRIFREVKNEISKGMYSSYIENTEVIDTKLLYSVSQRNQAGVVHTYKVTYDKTEKKADCACMSFNRIGYLCSHIFCVFRVNQVDEIPACYINKRWRKDVLPRNVYTIEGRYGIDNRPETILKQEIMQVMNECIEAFRCDQAGLLNLAEKVKELKENVLMSGSSTTEAENTNVAVVETILGQTVDVEVDVTNPNVARTKGCGRKRRISGPGEKAMQKPAKVPRFCKSCKKYVVGHDSRNCKKVTGGSNAQASEMDLPESEI</sequence>
<evidence type="ECO:0000256" key="4">
    <source>
        <dbReference type="PROSITE-ProRule" id="PRU00325"/>
    </source>
</evidence>
<name>A0AAP0HDN5_9ASTR</name>
<dbReference type="InterPro" id="IPR018289">
    <property type="entry name" value="MULE_transposase_dom"/>
</dbReference>
<evidence type="ECO:0000256" key="1">
    <source>
        <dbReference type="ARBA" id="ARBA00022723"/>
    </source>
</evidence>
<organism evidence="7 8">
    <name type="scientific">Deinandra increscens subsp. villosa</name>
    <dbReference type="NCBI Taxonomy" id="3103831"/>
    <lineage>
        <taxon>Eukaryota</taxon>
        <taxon>Viridiplantae</taxon>
        <taxon>Streptophyta</taxon>
        <taxon>Embryophyta</taxon>
        <taxon>Tracheophyta</taxon>
        <taxon>Spermatophyta</taxon>
        <taxon>Magnoliopsida</taxon>
        <taxon>eudicotyledons</taxon>
        <taxon>Gunneridae</taxon>
        <taxon>Pentapetalae</taxon>
        <taxon>asterids</taxon>
        <taxon>campanulids</taxon>
        <taxon>Asterales</taxon>
        <taxon>Asteraceae</taxon>
        <taxon>Asteroideae</taxon>
        <taxon>Heliantheae alliance</taxon>
        <taxon>Madieae</taxon>
        <taxon>Madiinae</taxon>
        <taxon>Deinandra</taxon>
    </lineage>
</organism>
<feature type="region of interest" description="Disordered" evidence="5">
    <location>
        <begin position="814"/>
        <end position="833"/>
    </location>
</feature>
<evidence type="ECO:0000313" key="8">
    <source>
        <dbReference type="Proteomes" id="UP001408789"/>
    </source>
</evidence>
<proteinExistence type="predicted"/>
<gene>
    <name evidence="7" type="ORF">SSX86_000545</name>
</gene>
<dbReference type="PANTHER" id="PTHR47718:SF12">
    <property type="entry name" value="PROTEIN FAR1-RELATED SEQUENCE"/>
    <property type="match status" value="1"/>
</dbReference>
<keyword evidence="8" id="KW-1185">Reference proteome</keyword>
<dbReference type="Proteomes" id="UP001408789">
    <property type="component" value="Unassembled WGS sequence"/>
</dbReference>
<feature type="domain" description="SWIM-type" evidence="6">
    <location>
        <begin position="619"/>
        <end position="655"/>
    </location>
</feature>
<dbReference type="InterPro" id="IPR006564">
    <property type="entry name" value="Znf_PMZ"/>
</dbReference>
<reference evidence="7 8" key="1">
    <citation type="submission" date="2024-04" db="EMBL/GenBank/DDBJ databases">
        <title>The reference genome of an endangered Asteraceae, Deinandra increscens subsp. villosa, native to the Central Coast of California.</title>
        <authorList>
            <person name="Guilliams M."/>
            <person name="Hasenstab-Lehman K."/>
            <person name="Meyer R."/>
            <person name="Mcevoy S."/>
        </authorList>
    </citation>
    <scope>NUCLEOTIDE SEQUENCE [LARGE SCALE GENOMIC DNA]</scope>
    <source>
        <tissue evidence="7">Leaf</tissue>
    </source>
</reference>
<dbReference type="Pfam" id="PF10551">
    <property type="entry name" value="MULE"/>
    <property type="match status" value="1"/>
</dbReference>
<dbReference type="SMART" id="SM00575">
    <property type="entry name" value="ZnF_PMZ"/>
    <property type="match status" value="1"/>
</dbReference>
<dbReference type="InterPro" id="IPR004330">
    <property type="entry name" value="FAR1_DNA_bnd_dom"/>
</dbReference>
<keyword evidence="2 4" id="KW-0863">Zinc-finger</keyword>
<protein>
    <recommendedName>
        <fullName evidence="6">SWIM-type domain-containing protein</fullName>
    </recommendedName>
</protein>
<keyword evidence="3" id="KW-0862">Zinc</keyword>